<dbReference type="Proteomes" id="UP000287651">
    <property type="component" value="Unassembled WGS sequence"/>
</dbReference>
<reference evidence="2 3" key="1">
    <citation type="journal article" date="2014" name="Agronomy (Basel)">
        <title>A Draft Genome Sequence for Ensete ventricosum, the Drought-Tolerant Tree Against Hunger.</title>
        <authorList>
            <person name="Harrison J."/>
            <person name="Moore K.A."/>
            <person name="Paszkiewicz K."/>
            <person name="Jones T."/>
            <person name="Grant M."/>
            <person name="Ambacheew D."/>
            <person name="Muzemil S."/>
            <person name="Studholme D.J."/>
        </authorList>
    </citation>
    <scope>NUCLEOTIDE SEQUENCE [LARGE SCALE GENOMIC DNA]</scope>
</reference>
<evidence type="ECO:0000256" key="1">
    <source>
        <dbReference type="SAM" id="MobiDB-lite"/>
    </source>
</evidence>
<feature type="region of interest" description="Disordered" evidence="1">
    <location>
        <begin position="93"/>
        <end position="114"/>
    </location>
</feature>
<dbReference type="AlphaFoldDB" id="A0A427A4H3"/>
<feature type="region of interest" description="Disordered" evidence="1">
    <location>
        <begin position="47"/>
        <end position="73"/>
    </location>
</feature>
<gene>
    <name evidence="2" type="ORF">B296_00035834</name>
</gene>
<accession>A0A427A4H3</accession>
<evidence type="ECO:0000313" key="3">
    <source>
        <dbReference type="Proteomes" id="UP000287651"/>
    </source>
</evidence>
<evidence type="ECO:0000313" key="2">
    <source>
        <dbReference type="EMBL" id="RRT71147.1"/>
    </source>
</evidence>
<protein>
    <submittedName>
        <fullName evidence="2">Uncharacterized protein</fullName>
    </submittedName>
</protein>
<comment type="caution">
    <text evidence="2">The sequence shown here is derived from an EMBL/GenBank/DDBJ whole genome shotgun (WGS) entry which is preliminary data.</text>
</comment>
<feature type="compositionally biased region" description="Basic and acidic residues" evidence="1">
    <location>
        <begin position="48"/>
        <end position="57"/>
    </location>
</feature>
<sequence length="114" mass="12884">MWVFPHLPIHKSQCIMWKYAVVEPRGTAWGATISNVSKLASQSQSRYFEPDGRDWRGRSGQPTSFGNERSWDSIHDNKESNISISGYQEVKQSNKQGSQFPSSAQVSSTQVVTY</sequence>
<organism evidence="2 3">
    <name type="scientific">Ensete ventricosum</name>
    <name type="common">Abyssinian banana</name>
    <name type="synonym">Musa ensete</name>
    <dbReference type="NCBI Taxonomy" id="4639"/>
    <lineage>
        <taxon>Eukaryota</taxon>
        <taxon>Viridiplantae</taxon>
        <taxon>Streptophyta</taxon>
        <taxon>Embryophyta</taxon>
        <taxon>Tracheophyta</taxon>
        <taxon>Spermatophyta</taxon>
        <taxon>Magnoliopsida</taxon>
        <taxon>Liliopsida</taxon>
        <taxon>Zingiberales</taxon>
        <taxon>Musaceae</taxon>
        <taxon>Ensete</taxon>
    </lineage>
</organism>
<name>A0A427A4H3_ENSVE</name>
<proteinExistence type="predicted"/>
<dbReference type="EMBL" id="AMZH03003789">
    <property type="protein sequence ID" value="RRT71147.1"/>
    <property type="molecule type" value="Genomic_DNA"/>
</dbReference>
<feature type="compositionally biased region" description="Low complexity" evidence="1">
    <location>
        <begin position="102"/>
        <end position="114"/>
    </location>
</feature>